<organism evidence="2 3">
    <name type="scientific">Linum trigynum</name>
    <dbReference type="NCBI Taxonomy" id="586398"/>
    <lineage>
        <taxon>Eukaryota</taxon>
        <taxon>Viridiplantae</taxon>
        <taxon>Streptophyta</taxon>
        <taxon>Embryophyta</taxon>
        <taxon>Tracheophyta</taxon>
        <taxon>Spermatophyta</taxon>
        <taxon>Magnoliopsida</taxon>
        <taxon>eudicotyledons</taxon>
        <taxon>Gunneridae</taxon>
        <taxon>Pentapetalae</taxon>
        <taxon>rosids</taxon>
        <taxon>fabids</taxon>
        <taxon>Malpighiales</taxon>
        <taxon>Linaceae</taxon>
        <taxon>Linum</taxon>
    </lineage>
</organism>
<proteinExistence type="predicted"/>
<accession>A0AAV2D5J0</accession>
<feature type="region of interest" description="Disordered" evidence="1">
    <location>
        <begin position="1"/>
        <end position="60"/>
    </location>
</feature>
<dbReference type="EMBL" id="OZ034815">
    <property type="protein sequence ID" value="CAL1367959.1"/>
    <property type="molecule type" value="Genomic_DNA"/>
</dbReference>
<reference evidence="2 3" key="1">
    <citation type="submission" date="2024-04" db="EMBL/GenBank/DDBJ databases">
        <authorList>
            <person name="Fracassetti M."/>
        </authorList>
    </citation>
    <scope>NUCLEOTIDE SEQUENCE [LARGE SCALE GENOMIC DNA]</scope>
</reference>
<evidence type="ECO:0000313" key="3">
    <source>
        <dbReference type="Proteomes" id="UP001497516"/>
    </source>
</evidence>
<dbReference type="Proteomes" id="UP001497516">
    <property type="component" value="Chromosome 2"/>
</dbReference>
<gene>
    <name evidence="2" type="ORF">LTRI10_LOCUS11351</name>
</gene>
<evidence type="ECO:0000256" key="1">
    <source>
        <dbReference type="SAM" id="MobiDB-lite"/>
    </source>
</evidence>
<protein>
    <submittedName>
        <fullName evidence="2">Uncharacterized protein</fullName>
    </submittedName>
</protein>
<evidence type="ECO:0000313" key="2">
    <source>
        <dbReference type="EMBL" id="CAL1367959.1"/>
    </source>
</evidence>
<keyword evidence="3" id="KW-1185">Reference proteome</keyword>
<sequence>MNVLEGRGNVGTLIAPDGVAHPMPGRRPGDSAMGQQPSQHPCRKAQKRKPDCHPGQDFEPGALKKRKVLKSVAWRFRLPSSVELEKDEGVAPTSPLFITSGLVKARPVINVVLPCPLL</sequence>
<name>A0AAV2D5J0_9ROSI</name>
<dbReference type="AlphaFoldDB" id="A0AAV2D5J0"/>